<dbReference type="RefSeq" id="WP_379872519.1">
    <property type="nucleotide sequence ID" value="NZ_JBHTBH010000009.1"/>
</dbReference>
<dbReference type="InterPro" id="IPR025331">
    <property type="entry name" value="TNT"/>
</dbReference>
<sequence>MARDYDSQLLESVAVRRQRLREAVVFGAQRTRRRLDENIMRVFVSLCVSAVLCAGTVGWSFLQNQLRDQETEQEQAAGPPNVSAAPLPADWVGTEVTLPMLRAELDRAGVPPDLYVLPGEPRPEAGSVASYYLLTDDGDRLSAGIIEFEQGRTGAEFGTVDEAARWLYQQLVTTESGPQRLTAAEESAAREQTAETVTQAEERIAESTGGSYQHAFEPGQILDAFGPESGSLLFPDGTPFAQRGLPEYAWDGSETAGSGEPGSEGYQRYRVIHPFRATASLSPATVGSPGGAVRFRITANGFSQPPELPSIRWLLSNGYLERVEVTDVPQ</sequence>
<keyword evidence="1" id="KW-0812">Transmembrane</keyword>
<evidence type="ECO:0000256" key="1">
    <source>
        <dbReference type="SAM" id="Phobius"/>
    </source>
</evidence>
<keyword evidence="4" id="KW-1185">Reference proteome</keyword>
<accession>A0ABW2KIS9</accession>
<name>A0ABW2KIS9_9ACTN</name>
<feature type="domain" description="TNT" evidence="2">
    <location>
        <begin position="217"/>
        <end position="323"/>
    </location>
</feature>
<dbReference type="EMBL" id="JBHTBH010000009">
    <property type="protein sequence ID" value="MFC7329872.1"/>
    <property type="molecule type" value="Genomic_DNA"/>
</dbReference>
<dbReference type="Pfam" id="PF14021">
    <property type="entry name" value="TNT"/>
    <property type="match status" value="1"/>
</dbReference>
<dbReference type="Proteomes" id="UP001596540">
    <property type="component" value="Unassembled WGS sequence"/>
</dbReference>
<gene>
    <name evidence="3" type="ORF">ACFQRF_19235</name>
</gene>
<evidence type="ECO:0000313" key="4">
    <source>
        <dbReference type="Proteomes" id="UP001596540"/>
    </source>
</evidence>
<reference evidence="4" key="1">
    <citation type="journal article" date="2019" name="Int. J. Syst. Evol. Microbiol.">
        <title>The Global Catalogue of Microorganisms (GCM) 10K type strain sequencing project: providing services to taxonomists for standard genome sequencing and annotation.</title>
        <authorList>
            <consortium name="The Broad Institute Genomics Platform"/>
            <consortium name="The Broad Institute Genome Sequencing Center for Infectious Disease"/>
            <person name="Wu L."/>
            <person name="Ma J."/>
        </authorList>
    </citation>
    <scope>NUCLEOTIDE SEQUENCE [LARGE SCALE GENOMIC DNA]</scope>
    <source>
        <strain evidence="4">CGMCC 4.7382</strain>
    </source>
</reference>
<evidence type="ECO:0000259" key="2">
    <source>
        <dbReference type="Pfam" id="PF14021"/>
    </source>
</evidence>
<evidence type="ECO:0000313" key="3">
    <source>
        <dbReference type="EMBL" id="MFC7329872.1"/>
    </source>
</evidence>
<organism evidence="3 4">
    <name type="scientific">Marinactinospora rubrisoli</name>
    <dbReference type="NCBI Taxonomy" id="2715399"/>
    <lineage>
        <taxon>Bacteria</taxon>
        <taxon>Bacillati</taxon>
        <taxon>Actinomycetota</taxon>
        <taxon>Actinomycetes</taxon>
        <taxon>Streptosporangiales</taxon>
        <taxon>Nocardiopsidaceae</taxon>
        <taxon>Marinactinospora</taxon>
    </lineage>
</organism>
<feature type="transmembrane region" description="Helical" evidence="1">
    <location>
        <begin position="39"/>
        <end position="62"/>
    </location>
</feature>
<protein>
    <submittedName>
        <fullName evidence="3">TNT domain-containing protein</fullName>
    </submittedName>
</protein>
<keyword evidence="1" id="KW-0472">Membrane</keyword>
<keyword evidence="1" id="KW-1133">Transmembrane helix</keyword>
<comment type="caution">
    <text evidence="3">The sequence shown here is derived from an EMBL/GenBank/DDBJ whole genome shotgun (WGS) entry which is preliminary data.</text>
</comment>
<proteinExistence type="predicted"/>